<feature type="region of interest" description="Disordered" evidence="1">
    <location>
        <begin position="1"/>
        <end position="49"/>
    </location>
</feature>
<reference evidence="3" key="1">
    <citation type="submission" date="2018-04" db="EMBL/GenBank/DDBJ databases">
        <authorList>
            <person name="Watanabe M."/>
            <person name="Kojima H."/>
        </authorList>
    </citation>
    <scope>NUCLEOTIDE SEQUENCE [LARGE SCALE GENOMIC DNA]</scope>
    <source>
        <strain evidence="3">Dysh456</strain>
    </source>
</reference>
<evidence type="ECO:0000313" key="2">
    <source>
        <dbReference type="EMBL" id="BBD78905.1"/>
    </source>
</evidence>
<protein>
    <submittedName>
        <fullName evidence="2">Uncharacterized protein</fullName>
    </submittedName>
</protein>
<dbReference type="KEGG" id="rbd:ALSL_0233"/>
<evidence type="ECO:0000313" key="3">
    <source>
        <dbReference type="Proteomes" id="UP000270530"/>
    </source>
</evidence>
<organism evidence="2 3">
    <name type="scientific">Aerosticca soli</name>
    <dbReference type="NCBI Taxonomy" id="2010829"/>
    <lineage>
        <taxon>Bacteria</taxon>
        <taxon>Pseudomonadati</taxon>
        <taxon>Pseudomonadota</taxon>
        <taxon>Gammaproteobacteria</taxon>
        <taxon>Lysobacterales</taxon>
        <taxon>Rhodanobacteraceae</taxon>
        <taxon>Aerosticca</taxon>
    </lineage>
</organism>
<dbReference type="AlphaFoldDB" id="A0A2Z6E1M8"/>
<sequence>MGRRARTRGHDGPCRGERHAGQRNEGPKTTHTSYPQYSGGKRLPNIPAS</sequence>
<dbReference type="Proteomes" id="UP000270530">
    <property type="component" value="Chromosome"/>
</dbReference>
<accession>A0A2Z6E1M8</accession>
<evidence type="ECO:0000256" key="1">
    <source>
        <dbReference type="SAM" id="MobiDB-lite"/>
    </source>
</evidence>
<dbReference type="EMBL" id="AP018560">
    <property type="protein sequence ID" value="BBD78905.1"/>
    <property type="molecule type" value="Genomic_DNA"/>
</dbReference>
<gene>
    <name evidence="2" type="ORF">ALSL_0233</name>
</gene>
<keyword evidence="3" id="KW-1185">Reference proteome</keyword>
<proteinExistence type="predicted"/>
<name>A0A2Z6E1M8_9GAMM</name>
<reference evidence="3" key="2">
    <citation type="submission" date="2018-06" db="EMBL/GenBank/DDBJ databases">
        <title>Genome sequence of Rhodanobacteraceae bacterium strain Dysh456.</title>
        <authorList>
            <person name="Fukui M."/>
        </authorList>
    </citation>
    <scope>NUCLEOTIDE SEQUENCE [LARGE SCALE GENOMIC DNA]</scope>
    <source>
        <strain evidence="3">Dysh456</strain>
    </source>
</reference>
<feature type="compositionally biased region" description="Basic and acidic residues" evidence="1">
    <location>
        <begin position="8"/>
        <end position="28"/>
    </location>
</feature>